<dbReference type="Proteomes" id="UP000541154">
    <property type="component" value="Unassembled WGS sequence"/>
</dbReference>
<accession>A0A8H6A8C1</accession>
<dbReference type="EMBL" id="SPNV01000093">
    <property type="protein sequence ID" value="KAF5861680.1"/>
    <property type="molecule type" value="Genomic_DNA"/>
</dbReference>
<organism evidence="1 2">
    <name type="scientific">Petromyces alliaceus</name>
    <name type="common">Aspergillus alliaceus</name>
    <dbReference type="NCBI Taxonomy" id="209559"/>
    <lineage>
        <taxon>Eukaryota</taxon>
        <taxon>Fungi</taxon>
        <taxon>Dikarya</taxon>
        <taxon>Ascomycota</taxon>
        <taxon>Pezizomycotina</taxon>
        <taxon>Eurotiomycetes</taxon>
        <taxon>Eurotiomycetidae</taxon>
        <taxon>Eurotiales</taxon>
        <taxon>Aspergillaceae</taxon>
        <taxon>Aspergillus</taxon>
        <taxon>Aspergillus subgen. Circumdati</taxon>
    </lineage>
</organism>
<evidence type="ECO:0000313" key="1">
    <source>
        <dbReference type="EMBL" id="KAF5861680.1"/>
    </source>
</evidence>
<comment type="caution">
    <text evidence="1">The sequence shown here is derived from an EMBL/GenBank/DDBJ whole genome shotgun (WGS) entry which is preliminary data.</text>
</comment>
<reference evidence="1 2" key="1">
    <citation type="submission" date="2019-04" db="EMBL/GenBank/DDBJ databases">
        <title>Aspergillus burnettii sp. nov., novel species from soil in southeast Queensland.</title>
        <authorList>
            <person name="Gilchrist C.L.M."/>
            <person name="Pitt J.I."/>
            <person name="Lange L."/>
            <person name="Lacey H.J."/>
            <person name="Vuong D."/>
            <person name="Midgley D.J."/>
            <person name="Greenfield P."/>
            <person name="Bradbury M."/>
            <person name="Lacey E."/>
            <person name="Busk P.K."/>
            <person name="Pilgaard B."/>
            <person name="Chooi Y.H."/>
            <person name="Piggott A.M."/>
        </authorList>
    </citation>
    <scope>NUCLEOTIDE SEQUENCE [LARGE SCALE GENOMIC DNA]</scope>
    <source>
        <strain evidence="1 2">FRR 5400</strain>
    </source>
</reference>
<sequence length="216" mass="25325">MRYVYYASFYTESVMIPAGAPEREYWVQMAGFLEECLRVIEFAEDDRFELRRVGLEAFNMRDPTEIYFDCEGWEYDDDDNDDGFYEFVEEGRIGETGEDDLEGERSQIAEFVQATQNGRDIGGETIEEIEDREVRETIQQHVSQGEGGDKRIYNDILMTFKARHLYGATFEWHDEQGKPTPSDIRDQLRQNVTHDLREIDTKHGGRLYKKPALGFR</sequence>
<keyword evidence="2" id="KW-1185">Reference proteome</keyword>
<evidence type="ECO:0000313" key="2">
    <source>
        <dbReference type="Proteomes" id="UP000541154"/>
    </source>
</evidence>
<name>A0A8H6A8C1_PETAA</name>
<gene>
    <name evidence="1" type="ORF">ETB97_012700</name>
</gene>
<proteinExistence type="predicted"/>
<dbReference type="AlphaFoldDB" id="A0A8H6A8C1"/>
<protein>
    <submittedName>
        <fullName evidence="1">Uncharacterized protein</fullName>
    </submittedName>
</protein>